<dbReference type="EMBL" id="CP121694">
    <property type="protein sequence ID" value="WRO21860.1"/>
    <property type="molecule type" value="Genomic_DNA"/>
</dbReference>
<evidence type="ECO:0000259" key="1">
    <source>
        <dbReference type="Pfam" id="PF06094"/>
    </source>
</evidence>
<sequence>MKKGYVFVYGTLMDGFWNYEKHLKPHVIGKWEAWVSGTLYHLREGYPALLEGDNPVYGNLVQCRQFDKAIAILDRLEGYHGPGHTNLYERITKAVFLHDGEVFEAFTYVYSPARLHEVEKFGILIPSGSWREYIEERKAVK</sequence>
<dbReference type="AlphaFoldDB" id="A0AAU0UNV4"/>
<name>A0AAU0UNV4_9FIRM</name>
<accession>A0AAU0UNV4</accession>
<gene>
    <name evidence="2" type="ORF">MFMK1_001681</name>
</gene>
<reference evidence="2 3" key="1">
    <citation type="submission" date="2023-04" db="EMBL/GenBank/DDBJ databases">
        <authorList>
            <person name="Hsu D."/>
        </authorList>
    </citation>
    <scope>NUCLEOTIDE SEQUENCE [LARGE SCALE GENOMIC DNA]</scope>
    <source>
        <strain evidence="2 3">MK1</strain>
    </source>
</reference>
<dbReference type="Pfam" id="PF06094">
    <property type="entry name" value="GGACT"/>
    <property type="match status" value="1"/>
</dbReference>
<dbReference type="Proteomes" id="UP001329915">
    <property type="component" value="Chromosome"/>
</dbReference>
<protein>
    <submittedName>
        <fullName evidence="2">Gamma-glutamylcyclotransferase</fullName>
    </submittedName>
</protein>
<dbReference type="Gene3D" id="3.10.490.10">
    <property type="entry name" value="Gamma-glutamyl cyclotransferase-like"/>
    <property type="match status" value="1"/>
</dbReference>
<organism evidence="2 3">
    <name type="scientific">Metallumcola ferriviriculae</name>
    <dbReference type="NCBI Taxonomy" id="3039180"/>
    <lineage>
        <taxon>Bacteria</taxon>
        <taxon>Bacillati</taxon>
        <taxon>Bacillota</taxon>
        <taxon>Clostridia</taxon>
        <taxon>Neomoorellales</taxon>
        <taxon>Desulfitibacteraceae</taxon>
        <taxon>Metallumcola</taxon>
    </lineage>
</organism>
<dbReference type="InterPro" id="IPR036568">
    <property type="entry name" value="GGCT-like_sf"/>
</dbReference>
<keyword evidence="3" id="KW-1185">Reference proteome</keyword>
<evidence type="ECO:0000313" key="2">
    <source>
        <dbReference type="EMBL" id="WRO21860.1"/>
    </source>
</evidence>
<feature type="domain" description="Gamma-glutamylcyclotransferase AIG2-like" evidence="1">
    <location>
        <begin position="6"/>
        <end position="131"/>
    </location>
</feature>
<dbReference type="KEGG" id="dbc:MFMK1_001681"/>
<dbReference type="CDD" id="cd06661">
    <property type="entry name" value="GGCT_like"/>
    <property type="match status" value="1"/>
</dbReference>
<evidence type="ECO:0000313" key="3">
    <source>
        <dbReference type="Proteomes" id="UP001329915"/>
    </source>
</evidence>
<dbReference type="InterPro" id="IPR013024">
    <property type="entry name" value="GGCT-like"/>
</dbReference>
<proteinExistence type="predicted"/>
<dbReference type="RefSeq" id="WP_366924687.1">
    <property type="nucleotide sequence ID" value="NZ_CP121694.1"/>
</dbReference>
<dbReference type="SUPFAM" id="SSF110857">
    <property type="entry name" value="Gamma-glutamyl cyclotransferase-like"/>
    <property type="match status" value="1"/>
</dbReference>
<dbReference type="InterPro" id="IPR009288">
    <property type="entry name" value="AIG2-like_dom"/>
</dbReference>